<protein>
    <submittedName>
        <fullName evidence="7">ABC transporter permease</fullName>
    </submittedName>
</protein>
<feature type="transmembrane region" description="Helical" evidence="6">
    <location>
        <begin position="51"/>
        <end position="71"/>
    </location>
</feature>
<sequence length="337" mass="35166">MTELTTPRAAPRPSLPREIRRYALFALLALMVIGFWYVQPAFIRSANLFSILQAVSVVAILGVGVSITMAADGFDLSVGSVAASSVMAASYAMVVWQMDAAETMTLVLLMGALIGLANGLLIVRVGVPDLLATLATMFLLAGLQLIPTGGRSITAGMVLPDGSTVPGAYDPAFLILGRSRLLDLVPLSVVAMALVALLAWFLMERTRWGRVFYAIGGNETAAHLSGAPTKAYRLSAYVISGTLASLGGLIVASRVGRGDVSAGNSLLLDAVAASLIGYAVLDKRRPHVIGTVVGAIFVGVLLNGLTMLNAPYYTQDFVKGVVLVGALAATFGLGKKR</sequence>
<dbReference type="RefSeq" id="WP_292174598.1">
    <property type="nucleotide sequence ID" value="NZ_JAVIIP010000003.1"/>
</dbReference>
<keyword evidence="5 6" id="KW-0472">Membrane</keyword>
<proteinExistence type="predicted"/>
<dbReference type="Pfam" id="PF02653">
    <property type="entry name" value="BPD_transp_2"/>
    <property type="match status" value="1"/>
</dbReference>
<feature type="transmembrane region" description="Helical" evidence="6">
    <location>
        <begin position="317"/>
        <end position="334"/>
    </location>
</feature>
<dbReference type="PANTHER" id="PTHR32196:SF72">
    <property type="entry name" value="RIBOSE IMPORT PERMEASE PROTEIN RBSC"/>
    <property type="match status" value="1"/>
</dbReference>
<evidence type="ECO:0000256" key="3">
    <source>
        <dbReference type="ARBA" id="ARBA00022692"/>
    </source>
</evidence>
<feature type="transmembrane region" description="Helical" evidence="6">
    <location>
        <begin position="78"/>
        <end position="98"/>
    </location>
</feature>
<feature type="transmembrane region" description="Helical" evidence="6">
    <location>
        <begin position="184"/>
        <end position="203"/>
    </location>
</feature>
<comment type="caution">
    <text evidence="7">The sequence shown here is derived from an EMBL/GenBank/DDBJ whole genome shotgun (WGS) entry which is preliminary data.</text>
</comment>
<evidence type="ECO:0000256" key="2">
    <source>
        <dbReference type="ARBA" id="ARBA00022475"/>
    </source>
</evidence>
<evidence type="ECO:0000256" key="6">
    <source>
        <dbReference type="SAM" id="Phobius"/>
    </source>
</evidence>
<feature type="transmembrane region" description="Helical" evidence="6">
    <location>
        <begin position="104"/>
        <end position="123"/>
    </location>
</feature>
<keyword evidence="3 6" id="KW-0812">Transmembrane</keyword>
<evidence type="ECO:0000313" key="7">
    <source>
        <dbReference type="EMBL" id="MDX8537366.1"/>
    </source>
</evidence>
<keyword evidence="8" id="KW-1185">Reference proteome</keyword>
<keyword evidence="4 6" id="KW-1133">Transmembrane helix</keyword>
<evidence type="ECO:0000256" key="5">
    <source>
        <dbReference type="ARBA" id="ARBA00023136"/>
    </source>
</evidence>
<dbReference type="PANTHER" id="PTHR32196">
    <property type="entry name" value="ABC TRANSPORTER PERMEASE PROTEIN YPHD-RELATED-RELATED"/>
    <property type="match status" value="1"/>
</dbReference>
<feature type="transmembrane region" description="Helical" evidence="6">
    <location>
        <begin position="262"/>
        <end position="281"/>
    </location>
</feature>
<feature type="transmembrane region" description="Helical" evidence="6">
    <location>
        <begin position="288"/>
        <end position="305"/>
    </location>
</feature>
<evidence type="ECO:0000256" key="1">
    <source>
        <dbReference type="ARBA" id="ARBA00004651"/>
    </source>
</evidence>
<feature type="transmembrane region" description="Helical" evidence="6">
    <location>
        <begin position="130"/>
        <end position="147"/>
    </location>
</feature>
<evidence type="ECO:0000313" key="8">
    <source>
        <dbReference type="Proteomes" id="UP001276564"/>
    </source>
</evidence>
<dbReference type="EMBL" id="JAVIIP010000003">
    <property type="protein sequence ID" value="MDX8537366.1"/>
    <property type="molecule type" value="Genomic_DNA"/>
</dbReference>
<reference evidence="7 8" key="1">
    <citation type="submission" date="2023-08" db="EMBL/GenBank/DDBJ databases">
        <title>Implementing the SeqCode for naming new Mesorhizobium species isolated from Vachellia karroo root nodules.</title>
        <authorList>
            <person name="Van Lill M."/>
        </authorList>
    </citation>
    <scope>NUCLEOTIDE SEQUENCE [LARGE SCALE GENOMIC DNA]</scope>
    <source>
        <strain evidence="7 8">VK4B</strain>
    </source>
</reference>
<name>A0ABU5AJE0_9HYPH</name>
<accession>A0ABU5AJE0</accession>
<organism evidence="7 8">
    <name type="scientific">Mesorhizobium abyssinicae</name>
    <dbReference type="NCBI Taxonomy" id="1209958"/>
    <lineage>
        <taxon>Bacteria</taxon>
        <taxon>Pseudomonadati</taxon>
        <taxon>Pseudomonadota</taxon>
        <taxon>Alphaproteobacteria</taxon>
        <taxon>Hyphomicrobiales</taxon>
        <taxon>Phyllobacteriaceae</taxon>
        <taxon>Mesorhizobium</taxon>
    </lineage>
</organism>
<feature type="transmembrane region" description="Helical" evidence="6">
    <location>
        <begin position="21"/>
        <end position="39"/>
    </location>
</feature>
<dbReference type="InterPro" id="IPR001851">
    <property type="entry name" value="ABC_transp_permease"/>
</dbReference>
<evidence type="ECO:0000256" key="4">
    <source>
        <dbReference type="ARBA" id="ARBA00022989"/>
    </source>
</evidence>
<keyword evidence="2" id="KW-1003">Cell membrane</keyword>
<gene>
    <name evidence="7" type="ORF">RFM23_06985</name>
</gene>
<feature type="transmembrane region" description="Helical" evidence="6">
    <location>
        <begin position="234"/>
        <end position="256"/>
    </location>
</feature>
<dbReference type="CDD" id="cd06579">
    <property type="entry name" value="TM_PBP1_transp_AraH_like"/>
    <property type="match status" value="1"/>
</dbReference>
<dbReference type="Proteomes" id="UP001276564">
    <property type="component" value="Unassembled WGS sequence"/>
</dbReference>
<comment type="subcellular location">
    <subcellularLocation>
        <location evidence="1">Cell membrane</location>
        <topology evidence="1">Multi-pass membrane protein</topology>
    </subcellularLocation>
</comment>